<sequence length="660" mass="69891">MAGAAGVEEEDDDTVRSFDDLDDDDDDDDDAEELDEDDDDEEDDDVAPRGGRWSKRNLALDDDDDDDDDDDGVGQHDDDDVDTPIRQRKRPTSTNVSTLRGSAVEEEEPLADGVDDLDADLGLLAVAGADVLVGADENMDDPVVFDPSQPDMPSQRGAGEAVDGDLPEVAEEEEGEEDIEDEALGSIDLTQLLRSRPWTNEELAPPAGGASADLASLFDKADLDDAPPAAVTGGDSAAADKLAVTATTRFADVPDSPEASAAARSAEQTAFDADEDYEADGPMGLDYYTNDGEEYEGDMDEFGVTQDTSFGRVWALNDDNYVTITEPGEGFAFGDADVAATDEEDNGGGSNALHEHDATRRATPAWGASTASAWPAAMGGGVAMDVGSKEWAARAAYERCTSAPPVEMYRWSRKHSTPPAGMEELFPYEAAELPKLARLTLEIQEMPMEDSPLGETTARMADAEVADDESEYLSYYQELYKYEGDDDNDIAGAGGAAAALGNVRVVPAAAYAANGAADVGVIGDAIALDADEEEARLAALEAATQQRLASGGATPAPTSSKRNARSGASAADYHALSRTMTFPCECRFKAVGDGEDFVRSVLADIEAVTGVPVPAEAVVEEPSDRYRRLNIGVTVTSAVQIGAVFEAIRANRLVRFCFSS</sequence>
<feature type="compositionally biased region" description="Acidic residues" evidence="1">
    <location>
        <begin position="162"/>
        <end position="183"/>
    </location>
</feature>
<reference evidence="2 3" key="1">
    <citation type="submission" date="2017-03" db="EMBL/GenBank/DDBJ databases">
        <title>WGS assembly of Porphyra umbilicalis.</title>
        <authorList>
            <person name="Brawley S.H."/>
            <person name="Blouin N.A."/>
            <person name="Ficko-Blean E."/>
            <person name="Wheeler G.L."/>
            <person name="Lohr M."/>
            <person name="Goodson H.V."/>
            <person name="Jenkins J.W."/>
            <person name="Blaby-Haas C.E."/>
            <person name="Helliwell K.E."/>
            <person name="Chan C."/>
            <person name="Marriage T."/>
            <person name="Bhattacharya D."/>
            <person name="Klein A.S."/>
            <person name="Badis Y."/>
            <person name="Brodie J."/>
            <person name="Cao Y."/>
            <person name="Collen J."/>
            <person name="Dittami S.M."/>
            <person name="Gachon C.M."/>
            <person name="Green B.R."/>
            <person name="Karpowicz S."/>
            <person name="Kim J.W."/>
            <person name="Kudahl U."/>
            <person name="Lin S."/>
            <person name="Michel G."/>
            <person name="Mittag M."/>
            <person name="Olson B.J."/>
            <person name="Pangilinan J."/>
            <person name="Peng Y."/>
            <person name="Qiu H."/>
            <person name="Shu S."/>
            <person name="Singer J.T."/>
            <person name="Smith A.G."/>
            <person name="Sprecher B.N."/>
            <person name="Wagner V."/>
            <person name="Wang W."/>
            <person name="Wang Z.-Y."/>
            <person name="Yan J."/>
            <person name="Yarish C."/>
            <person name="Zoeuner-Riek S."/>
            <person name="Zhuang Y."/>
            <person name="Zou Y."/>
            <person name="Lindquist E.A."/>
            <person name="Grimwood J."/>
            <person name="Barry K."/>
            <person name="Rokhsar D.S."/>
            <person name="Schmutz J."/>
            <person name="Stiller J.W."/>
            <person name="Grossman A.R."/>
            <person name="Prochnik S.E."/>
        </authorList>
    </citation>
    <scope>NUCLEOTIDE SEQUENCE [LARGE SCALE GENOMIC DNA]</scope>
    <source>
        <strain evidence="2">4086291</strain>
    </source>
</reference>
<evidence type="ECO:0000313" key="2">
    <source>
        <dbReference type="EMBL" id="OSX69544.1"/>
    </source>
</evidence>
<feature type="region of interest" description="Disordered" evidence="1">
    <location>
        <begin position="1"/>
        <end position="111"/>
    </location>
</feature>
<dbReference type="OrthoDB" id="11716at2759"/>
<dbReference type="InterPro" id="IPR007454">
    <property type="entry name" value="UPF0250_YbeD-like"/>
</dbReference>
<dbReference type="AlphaFoldDB" id="A0A1X6NLQ4"/>
<evidence type="ECO:0000256" key="1">
    <source>
        <dbReference type="SAM" id="MobiDB-lite"/>
    </source>
</evidence>
<feature type="compositionally biased region" description="Low complexity" evidence="1">
    <location>
        <begin position="258"/>
        <end position="267"/>
    </location>
</feature>
<protein>
    <submittedName>
        <fullName evidence="2">Uncharacterized protein</fullName>
    </submittedName>
</protein>
<evidence type="ECO:0000313" key="3">
    <source>
        <dbReference type="Proteomes" id="UP000218209"/>
    </source>
</evidence>
<feature type="compositionally biased region" description="Acidic residues" evidence="1">
    <location>
        <begin position="60"/>
        <end position="82"/>
    </location>
</feature>
<dbReference type="InterPro" id="IPR027471">
    <property type="entry name" value="YbeD-like_sf"/>
</dbReference>
<dbReference type="Gene3D" id="3.30.70.260">
    <property type="match status" value="1"/>
</dbReference>
<organism evidence="2 3">
    <name type="scientific">Porphyra umbilicalis</name>
    <name type="common">Purple laver</name>
    <name type="synonym">Red alga</name>
    <dbReference type="NCBI Taxonomy" id="2786"/>
    <lineage>
        <taxon>Eukaryota</taxon>
        <taxon>Rhodophyta</taxon>
        <taxon>Bangiophyceae</taxon>
        <taxon>Bangiales</taxon>
        <taxon>Bangiaceae</taxon>
        <taxon>Porphyra</taxon>
    </lineage>
</organism>
<dbReference type="Pfam" id="PF04359">
    <property type="entry name" value="DUF493"/>
    <property type="match status" value="1"/>
</dbReference>
<proteinExistence type="predicted"/>
<gene>
    <name evidence="2" type="ORF">BU14_1406s0001</name>
</gene>
<dbReference type="SUPFAM" id="SSF117991">
    <property type="entry name" value="YbeD/HP0495-like"/>
    <property type="match status" value="1"/>
</dbReference>
<feature type="compositionally biased region" description="Acidic residues" evidence="1">
    <location>
        <begin position="20"/>
        <end position="45"/>
    </location>
</feature>
<name>A0A1X6NLQ4_PORUM</name>
<dbReference type="EMBL" id="KV919499">
    <property type="protein sequence ID" value="OSX69544.1"/>
    <property type="molecule type" value="Genomic_DNA"/>
</dbReference>
<keyword evidence="3" id="KW-1185">Reference proteome</keyword>
<feature type="region of interest" description="Disordered" evidence="1">
    <location>
        <begin position="138"/>
        <end position="183"/>
    </location>
</feature>
<feature type="region of interest" description="Disordered" evidence="1">
    <location>
        <begin position="250"/>
        <end position="280"/>
    </location>
</feature>
<dbReference type="Proteomes" id="UP000218209">
    <property type="component" value="Unassembled WGS sequence"/>
</dbReference>
<accession>A0A1X6NLQ4</accession>